<sequence>MKYEILSYDEVGYKPVVSFNGWRVAMLNYIDELEPDRIDNFQKHDLTDESFILLEGECILFVADVDGDSIQNIEAIEMEKNKVYNIKKSVYHTHTLKKGTRVLIVENDDTSDENSPIVSVTESVTKELVRLTNKYWSSY</sequence>
<dbReference type="Gene3D" id="2.60.120.10">
    <property type="entry name" value="Jelly Rolls"/>
    <property type="match status" value="1"/>
</dbReference>
<dbReference type="STRING" id="1033810.HLPCO_002123"/>
<dbReference type="InParanoid" id="F7PRN7"/>
<reference evidence="1 2" key="1">
    <citation type="journal article" date="2011" name="J. Bacteriol.">
        <title>Genome sequence of Haloplasma contractile, an unusual contractile bacterium from a deep-sea anoxic brine lake.</title>
        <authorList>
            <person name="Antunes A."/>
            <person name="Alam I."/>
            <person name="El Dorry H."/>
            <person name="Siam R."/>
            <person name="Robertson A."/>
            <person name="Bajic V.B."/>
            <person name="Stingl U."/>
        </authorList>
    </citation>
    <scope>NUCLEOTIDE SEQUENCE [LARGE SCALE GENOMIC DNA]</scope>
    <source>
        <strain evidence="1 2">SSD-17B</strain>
    </source>
</reference>
<evidence type="ECO:0000313" key="2">
    <source>
        <dbReference type="Proteomes" id="UP000005707"/>
    </source>
</evidence>
<dbReference type="eggNOG" id="COG3194">
    <property type="taxonomic scope" value="Bacteria"/>
</dbReference>
<dbReference type="EMBL" id="AFNU02000007">
    <property type="protein sequence ID" value="ERJ11883.1"/>
    <property type="molecule type" value="Genomic_DNA"/>
</dbReference>
<evidence type="ECO:0000313" key="1">
    <source>
        <dbReference type="EMBL" id="ERJ11883.1"/>
    </source>
</evidence>
<dbReference type="AlphaFoldDB" id="F7PRN7"/>
<proteinExistence type="predicted"/>
<dbReference type="InterPro" id="IPR011051">
    <property type="entry name" value="RmlC_Cupin_sf"/>
</dbReference>
<dbReference type="RefSeq" id="WP_008824496.1">
    <property type="nucleotide sequence ID" value="NZ_AFNU02000007.1"/>
</dbReference>
<reference evidence="1 2" key="2">
    <citation type="journal article" date="2013" name="PLoS ONE">
        <title>INDIGO - INtegrated Data Warehouse of MIcrobial GenOmes with Examples from the Red Sea Extremophiles.</title>
        <authorList>
            <person name="Alam I."/>
            <person name="Antunes A."/>
            <person name="Kamau A.A."/>
            <person name="Ba Alawi W."/>
            <person name="Kalkatawi M."/>
            <person name="Stingl U."/>
            <person name="Bajic V.B."/>
        </authorList>
    </citation>
    <scope>NUCLEOTIDE SEQUENCE [LARGE SCALE GENOMIC DNA]</scope>
    <source>
        <strain evidence="1 2">SSD-17B</strain>
    </source>
</reference>
<gene>
    <name evidence="1" type="ORF">HLPCO_002123</name>
</gene>
<dbReference type="OrthoDB" id="9798066at2"/>
<organism evidence="1 2">
    <name type="scientific">Haloplasma contractile SSD-17B</name>
    <dbReference type="NCBI Taxonomy" id="1033810"/>
    <lineage>
        <taxon>Bacteria</taxon>
        <taxon>Bacillati</taxon>
        <taxon>Mycoplasmatota</taxon>
        <taxon>Mollicutes</taxon>
        <taxon>Haloplasmatales</taxon>
        <taxon>Haloplasmataceae</taxon>
        <taxon>Haloplasma</taxon>
    </lineage>
</organism>
<accession>F7PRN7</accession>
<dbReference type="SUPFAM" id="SSF51182">
    <property type="entry name" value="RmlC-like cupins"/>
    <property type="match status" value="1"/>
</dbReference>
<protein>
    <submittedName>
        <fullName evidence="1">Uncharacterized protein</fullName>
    </submittedName>
</protein>
<dbReference type="InterPro" id="IPR014710">
    <property type="entry name" value="RmlC-like_jellyroll"/>
</dbReference>
<keyword evidence="2" id="KW-1185">Reference proteome</keyword>
<name>F7PRN7_9MOLU</name>
<comment type="caution">
    <text evidence="1">The sequence shown here is derived from an EMBL/GenBank/DDBJ whole genome shotgun (WGS) entry which is preliminary data.</text>
</comment>
<dbReference type="Proteomes" id="UP000005707">
    <property type="component" value="Unassembled WGS sequence"/>
</dbReference>